<keyword evidence="3 6" id="KW-0812">Transmembrane</keyword>
<keyword evidence="4 6" id="KW-1133">Transmembrane helix</keyword>
<accession>A0A3Q7GI91</accession>
<evidence type="ECO:0000256" key="6">
    <source>
        <dbReference type="SAM" id="Phobius"/>
    </source>
</evidence>
<evidence type="ECO:0000256" key="2">
    <source>
        <dbReference type="ARBA" id="ARBA00022448"/>
    </source>
</evidence>
<keyword evidence="5 6" id="KW-0472">Membrane</keyword>
<dbReference type="GO" id="GO:0016020">
    <property type="term" value="C:membrane"/>
    <property type="evidence" value="ECO:0007669"/>
    <property type="project" value="UniProtKB-SubCell"/>
</dbReference>
<reference evidence="7" key="1">
    <citation type="journal article" date="2012" name="Nature">
        <title>The tomato genome sequence provides insights into fleshy fruit evolution.</title>
        <authorList>
            <consortium name="Tomato Genome Consortium"/>
        </authorList>
    </citation>
    <scope>NUCLEOTIDE SEQUENCE [LARGE SCALE GENOMIC DNA]</scope>
    <source>
        <strain evidence="7">cv. Heinz 1706</strain>
    </source>
</reference>
<reference evidence="7" key="2">
    <citation type="submission" date="2019-01" db="UniProtKB">
        <authorList>
            <consortium name="EnsemblPlants"/>
        </authorList>
    </citation>
    <scope>IDENTIFICATION</scope>
    <source>
        <strain evidence="7">cv. Heinz 1706</strain>
    </source>
</reference>
<dbReference type="PANTHER" id="PTHR31585:SF46">
    <property type="entry name" value="FOLATE-BIOPTERIN TRANSPORTER 3-RELATED"/>
    <property type="match status" value="1"/>
</dbReference>
<evidence type="ECO:0000256" key="1">
    <source>
        <dbReference type="ARBA" id="ARBA00004141"/>
    </source>
</evidence>
<sequence>MLGIKLHWSFVSGVVIIYGINQGMSLGLSKISTQYEQKLQPYEAQIYAGIIQIPWIILFLLLDIEGGHNLFLLVCLVLFPCAALNHKLQLASALLCLMGASAAQAVADVTIDACETEDSTSYPSLASDMQSFCGVTSSVGQLIGFTISGFWFI</sequence>
<evidence type="ECO:0000256" key="3">
    <source>
        <dbReference type="ARBA" id="ARBA00022692"/>
    </source>
</evidence>
<keyword evidence="2" id="KW-0813">Transport</keyword>
<dbReference type="EnsemblPlants" id="Solyc03g117710.2.1">
    <property type="protein sequence ID" value="Solyc03g117710.2.1"/>
    <property type="gene ID" value="Solyc03g117710.2"/>
</dbReference>
<organism evidence="7">
    <name type="scientific">Solanum lycopersicum</name>
    <name type="common">Tomato</name>
    <name type="synonym">Lycopersicon esculentum</name>
    <dbReference type="NCBI Taxonomy" id="4081"/>
    <lineage>
        <taxon>Eukaryota</taxon>
        <taxon>Viridiplantae</taxon>
        <taxon>Streptophyta</taxon>
        <taxon>Embryophyta</taxon>
        <taxon>Tracheophyta</taxon>
        <taxon>Spermatophyta</taxon>
        <taxon>Magnoliopsida</taxon>
        <taxon>eudicotyledons</taxon>
        <taxon>Gunneridae</taxon>
        <taxon>Pentapetalae</taxon>
        <taxon>asterids</taxon>
        <taxon>lamiids</taxon>
        <taxon>Solanales</taxon>
        <taxon>Solanaceae</taxon>
        <taxon>Solanoideae</taxon>
        <taxon>Solaneae</taxon>
        <taxon>Solanum</taxon>
        <taxon>Solanum subgen. Lycopersicon</taxon>
    </lineage>
</organism>
<evidence type="ECO:0000313" key="7">
    <source>
        <dbReference type="EnsemblPlants" id="Solyc03g117710.2.1"/>
    </source>
</evidence>
<feature type="transmembrane region" description="Helical" evidence="6">
    <location>
        <begin position="44"/>
        <end position="62"/>
    </location>
</feature>
<proteinExistence type="predicted"/>
<feature type="transmembrane region" description="Helical" evidence="6">
    <location>
        <begin position="6"/>
        <end position="24"/>
    </location>
</feature>
<feature type="transmembrane region" description="Helical" evidence="6">
    <location>
        <begin position="68"/>
        <end position="85"/>
    </location>
</feature>
<name>A0A3Q7GI91_SOLLC</name>
<protein>
    <recommendedName>
        <fullName evidence="9">Major facilitator superfamily (MFS) profile domain-containing protein</fullName>
    </recommendedName>
</protein>
<dbReference type="InParanoid" id="A0A3Q7GI91"/>
<dbReference type="OMA" id="TISGFWF"/>
<evidence type="ECO:0000256" key="5">
    <source>
        <dbReference type="ARBA" id="ARBA00023136"/>
    </source>
</evidence>
<evidence type="ECO:0000313" key="8">
    <source>
        <dbReference type="Proteomes" id="UP000004994"/>
    </source>
</evidence>
<evidence type="ECO:0000256" key="4">
    <source>
        <dbReference type="ARBA" id="ARBA00022989"/>
    </source>
</evidence>
<dbReference type="Pfam" id="PF03092">
    <property type="entry name" value="BT1"/>
    <property type="match status" value="1"/>
</dbReference>
<dbReference type="Proteomes" id="UP000004994">
    <property type="component" value="Chromosome 3"/>
</dbReference>
<dbReference type="PANTHER" id="PTHR31585">
    <property type="entry name" value="FOLATE-BIOPTERIN TRANSPORTER 1, CHLOROPLASTIC"/>
    <property type="match status" value="1"/>
</dbReference>
<comment type="subcellular location">
    <subcellularLocation>
        <location evidence="1">Membrane</location>
        <topology evidence="1">Multi-pass membrane protein</topology>
    </subcellularLocation>
</comment>
<evidence type="ECO:0008006" key="9">
    <source>
        <dbReference type="Google" id="ProtNLM"/>
    </source>
</evidence>
<dbReference type="InterPro" id="IPR039309">
    <property type="entry name" value="BT1"/>
</dbReference>
<dbReference type="PaxDb" id="4081-Solyc03g117710.1.1"/>
<keyword evidence="8" id="KW-1185">Reference proteome</keyword>
<dbReference type="Gramene" id="Solyc03g117710.2.1">
    <property type="protein sequence ID" value="Solyc03g117710.2.1"/>
    <property type="gene ID" value="Solyc03g117710.2"/>
</dbReference>
<dbReference type="STRING" id="4081.A0A3Q7GI91"/>
<dbReference type="AlphaFoldDB" id="A0A3Q7GI91"/>